<name>W9CK78_SCLBF</name>
<dbReference type="EMBL" id="AYSA01000145">
    <property type="protein sequence ID" value="ESZ96261.1"/>
    <property type="molecule type" value="Genomic_DNA"/>
</dbReference>
<sequence>METVENILSQHPPDNVTYSHMAKYSSSSKKPWVNNYLPINPRLNPPTYESTNRLLALDQYLPKQPFISELYTADPSERKRFQQLVYPLNPSKERHIQSEADSFRDFVQNILLPAILAWDESDFIERCQTSPPEVPKYHNKSVDHLFTWKLDGTMGTVAVQRTLDSSGIVKPYARNTDAFACVHEKHSPFAPLESTVIDAILVYARRERNTFTVSLRCTRFPTPVPARKFMVGAKRLSANITKDHKRFHVSPGSNVQNPVFKLHLLNDAVVRVYVGCQATSCIHVDRTTWKNADAPRHTHPDVSSCEHEYKLEASLMASAEKKKRDKLAMQLAIAKAQKEEAAAKAIDHSATPKGTYFKKASKDAYKTTGGHRPTAGPSSTKHKCTSYTNPAVTRNVHHSVQPTSSAVELLKAAPAITEFTTRSFEPRYYNDDYEIRRRIHCRETAALSTDGHDGISLRMGRVPTEPDTRASHSRAASGRCDSEALKRTAMLRCGVLYYIPALRRAMLLASIRRAHLTTQHLTYYPRHACYVLANTHVNNEPTLGVSIYEVGQYHGDYDGDEMHVMPVYNQESVAECASWIHDMDEPFRGAISEHMSMNFAGHNDPNYNYMSLTTVSMADIARGDADTHFGKAARMKPALVRQTGTRFTNHLAEDNYIEESIRGMSDITKQQLMQGPIGYMSRMAKMASMCFVRVDSALCAVIKDGLVHLENSPSYQAGCPCLTAVSRICAAAQQSALDSHRASVEGGGHTRVLPPHDMIADLFEGSLSTVVVLEGHLSVPSDMIWRAEIGADTVCILTSEQLECFNTFDIIKGEFEYWSGRPLWKGMLNGDTTFHHPDGYHREFDIDAGRWYWKRGDGNGNRVAWDTV</sequence>
<gene>
    <name evidence="2" type="ORF">SBOR_3316</name>
</gene>
<reference evidence="2 3" key="1">
    <citation type="journal article" date="2014" name="Genome Announc.">
        <title>Draft genome sequence of Sclerotinia borealis, a psychrophilic plant pathogenic fungus.</title>
        <authorList>
            <person name="Mardanov A.V."/>
            <person name="Beletsky A.V."/>
            <person name="Kadnikov V.V."/>
            <person name="Ignatov A.N."/>
            <person name="Ravin N.V."/>
        </authorList>
    </citation>
    <scope>NUCLEOTIDE SEQUENCE [LARGE SCALE GENOMIC DNA]</scope>
    <source>
        <strain evidence="3">F-4157</strain>
    </source>
</reference>
<evidence type="ECO:0000313" key="2">
    <source>
        <dbReference type="EMBL" id="ESZ96261.1"/>
    </source>
</evidence>
<accession>W9CK78</accession>
<keyword evidence="3" id="KW-1185">Reference proteome</keyword>
<dbReference type="OrthoDB" id="4540844at2759"/>
<comment type="caution">
    <text evidence="2">The sequence shown here is derived from an EMBL/GenBank/DDBJ whole genome shotgun (WGS) entry which is preliminary data.</text>
</comment>
<feature type="region of interest" description="Disordered" evidence="1">
    <location>
        <begin position="452"/>
        <end position="475"/>
    </location>
</feature>
<dbReference type="STRING" id="1432307.W9CK78"/>
<dbReference type="Proteomes" id="UP000019487">
    <property type="component" value="Unassembled WGS sequence"/>
</dbReference>
<dbReference type="AlphaFoldDB" id="W9CK78"/>
<protein>
    <submittedName>
        <fullName evidence="2">Uncharacterized protein</fullName>
    </submittedName>
</protein>
<dbReference type="HOGENOM" id="CLU_330423_0_0_1"/>
<organism evidence="2 3">
    <name type="scientific">Sclerotinia borealis (strain F-4128)</name>
    <dbReference type="NCBI Taxonomy" id="1432307"/>
    <lineage>
        <taxon>Eukaryota</taxon>
        <taxon>Fungi</taxon>
        <taxon>Dikarya</taxon>
        <taxon>Ascomycota</taxon>
        <taxon>Pezizomycotina</taxon>
        <taxon>Leotiomycetes</taxon>
        <taxon>Helotiales</taxon>
        <taxon>Sclerotiniaceae</taxon>
        <taxon>Sclerotinia</taxon>
    </lineage>
</organism>
<feature type="region of interest" description="Disordered" evidence="1">
    <location>
        <begin position="365"/>
        <end position="384"/>
    </location>
</feature>
<evidence type="ECO:0000313" key="3">
    <source>
        <dbReference type="Proteomes" id="UP000019487"/>
    </source>
</evidence>
<proteinExistence type="predicted"/>
<evidence type="ECO:0000256" key="1">
    <source>
        <dbReference type="SAM" id="MobiDB-lite"/>
    </source>
</evidence>